<keyword evidence="5" id="KW-0472">Membrane</keyword>
<dbReference type="CDD" id="cd04179">
    <property type="entry name" value="DPM_DPG-synthase_like"/>
    <property type="match status" value="1"/>
</dbReference>
<dbReference type="PANTHER" id="PTHR10859">
    <property type="entry name" value="GLYCOSYL TRANSFERASE"/>
    <property type="match status" value="1"/>
</dbReference>
<gene>
    <name evidence="9" type="ORF">FOF44_04250</name>
</gene>
<dbReference type="OrthoDB" id="9808633at2"/>
<evidence type="ECO:0000256" key="7">
    <source>
        <dbReference type="SAM" id="MobiDB-lite"/>
    </source>
</evidence>
<evidence type="ECO:0000256" key="3">
    <source>
        <dbReference type="ARBA" id="ARBA00022519"/>
    </source>
</evidence>
<organism evidence="9 10">
    <name type="scientific">Vibrio algivorus</name>
    <dbReference type="NCBI Taxonomy" id="1667024"/>
    <lineage>
        <taxon>Bacteria</taxon>
        <taxon>Pseudomonadati</taxon>
        <taxon>Pseudomonadota</taxon>
        <taxon>Gammaproteobacteria</taxon>
        <taxon>Vibrionales</taxon>
        <taxon>Vibrionaceae</taxon>
        <taxon>Vibrio</taxon>
    </lineage>
</organism>
<dbReference type="EMBL" id="VMKJ01000005">
    <property type="protein sequence ID" value="TVO38550.1"/>
    <property type="molecule type" value="Genomic_DNA"/>
</dbReference>
<reference evidence="9 10" key="1">
    <citation type="submission" date="2019-07" db="EMBL/GenBank/DDBJ databases">
        <title>The draft genome sequence of Vibrio algivorus M1486.</title>
        <authorList>
            <person name="Meng X."/>
        </authorList>
    </citation>
    <scope>NUCLEOTIDE SEQUENCE [LARGE SCALE GENOMIC DNA]</scope>
    <source>
        <strain evidence="9 10">M1486</strain>
    </source>
</reference>
<comment type="subcellular location">
    <subcellularLocation>
        <location evidence="1">Cell inner membrane</location>
    </subcellularLocation>
</comment>
<dbReference type="InterPro" id="IPR029044">
    <property type="entry name" value="Nucleotide-diphossugar_trans"/>
</dbReference>
<evidence type="ECO:0000313" key="10">
    <source>
        <dbReference type="Proteomes" id="UP000319828"/>
    </source>
</evidence>
<feature type="domain" description="Glycosyltransferase 2-like" evidence="8">
    <location>
        <begin position="8"/>
        <end position="132"/>
    </location>
</feature>
<evidence type="ECO:0000259" key="8">
    <source>
        <dbReference type="Pfam" id="PF00535"/>
    </source>
</evidence>
<evidence type="ECO:0000256" key="6">
    <source>
        <dbReference type="ARBA" id="ARBA00023315"/>
    </source>
</evidence>
<comment type="caution">
    <text evidence="9">The sequence shown here is derived from an EMBL/GenBank/DDBJ whole genome shotgun (WGS) entry which is preliminary data.</text>
</comment>
<evidence type="ECO:0000313" key="9">
    <source>
        <dbReference type="EMBL" id="TVO38550.1"/>
    </source>
</evidence>
<dbReference type="AlphaFoldDB" id="A0A557PD11"/>
<evidence type="ECO:0000256" key="5">
    <source>
        <dbReference type="ARBA" id="ARBA00023136"/>
    </source>
</evidence>
<dbReference type="PANTHER" id="PTHR10859:SF91">
    <property type="entry name" value="DOLICHYL-PHOSPHATE BETA-GLUCOSYLTRANSFERASE"/>
    <property type="match status" value="1"/>
</dbReference>
<dbReference type="GO" id="GO:0009247">
    <property type="term" value="P:glycolipid biosynthetic process"/>
    <property type="evidence" value="ECO:0007669"/>
    <property type="project" value="UniProtKB-ARBA"/>
</dbReference>
<dbReference type="Gene3D" id="3.90.550.10">
    <property type="entry name" value="Spore Coat Polysaccharide Biosynthesis Protein SpsA, Chain A"/>
    <property type="match status" value="1"/>
</dbReference>
<dbReference type="InterPro" id="IPR001173">
    <property type="entry name" value="Glyco_trans_2-like"/>
</dbReference>
<protein>
    <submittedName>
        <fullName evidence="9">Glycosyltransferase family 2 protein</fullName>
    </submittedName>
</protein>
<dbReference type="SUPFAM" id="SSF53448">
    <property type="entry name" value="Nucleotide-diphospho-sugar transferases"/>
    <property type="match status" value="1"/>
</dbReference>
<dbReference type="Proteomes" id="UP000319828">
    <property type="component" value="Unassembled WGS sequence"/>
</dbReference>
<evidence type="ECO:0000256" key="1">
    <source>
        <dbReference type="ARBA" id="ARBA00004533"/>
    </source>
</evidence>
<keyword evidence="3" id="KW-0997">Cell inner membrane</keyword>
<dbReference type="InterPro" id="IPR004960">
    <property type="entry name" value="LipA_acyltrans"/>
</dbReference>
<keyword evidence="2" id="KW-1003">Cell membrane</keyword>
<evidence type="ECO:0000256" key="4">
    <source>
        <dbReference type="ARBA" id="ARBA00022679"/>
    </source>
</evidence>
<dbReference type="GO" id="GO:0016746">
    <property type="term" value="F:acyltransferase activity"/>
    <property type="evidence" value="ECO:0007669"/>
    <property type="project" value="UniProtKB-KW"/>
</dbReference>
<keyword evidence="4 9" id="KW-0808">Transferase</keyword>
<accession>A0A557PD11</accession>
<proteinExistence type="predicted"/>
<dbReference type="GO" id="GO:0006487">
    <property type="term" value="P:protein N-linked glycosylation"/>
    <property type="evidence" value="ECO:0007669"/>
    <property type="project" value="TreeGrafter"/>
</dbReference>
<dbReference type="Pfam" id="PF03279">
    <property type="entry name" value="Lip_A_acyltrans"/>
    <property type="match status" value="1"/>
</dbReference>
<dbReference type="Pfam" id="PF00535">
    <property type="entry name" value="Glycos_transf_2"/>
    <property type="match status" value="1"/>
</dbReference>
<evidence type="ECO:0000256" key="2">
    <source>
        <dbReference type="ARBA" id="ARBA00022475"/>
    </source>
</evidence>
<dbReference type="CDD" id="cd07984">
    <property type="entry name" value="LPLAT_LABLAT-like"/>
    <property type="match status" value="1"/>
</dbReference>
<dbReference type="GO" id="GO:0005886">
    <property type="term" value="C:plasma membrane"/>
    <property type="evidence" value="ECO:0007669"/>
    <property type="project" value="UniProtKB-SubCell"/>
</dbReference>
<keyword evidence="6" id="KW-0012">Acyltransferase</keyword>
<dbReference type="RefSeq" id="WP_144387565.1">
    <property type="nucleotide sequence ID" value="NZ_CANNCB010000002.1"/>
</dbReference>
<feature type="region of interest" description="Disordered" evidence="7">
    <location>
        <begin position="583"/>
        <end position="607"/>
    </location>
</feature>
<name>A0A557PD11_9VIBR</name>
<sequence>MASFSPCFVIPCYNHGSTMASVIASLQPFGYPILVVDDGSDSDTKANLNSLIDTPDLTLLTNPVNQGKGGAMILGLREAHRLGFSHAIQIDADGQHDPQAIPRLIETSKKYPEQLISGRPIYDDSVPKTRLYGRYATHIWVWIETLSFALKDSMCGFRSYPLSATIDTLDRYSMGLRMDFDTEIMVKLYWQGINCQFIETQVIYPENGISHFDALHDNVRISKMHTKLFFGMLPRIPKLLARHCKKSSCQYSAGQNQVKLDQANQEQATHWAKSKEKGTLLGIKLLMTVYSLLGRSVFNAILKLVIGYYHKTGKQTRLASEQYIQQLENYSQRQKITLATPLSSYQHLLSFGHTMLDKLAGWRGDITRDDLTIHGQEHFEQVISNKQGIVVLGSHLGNLELCRAMGSLRHGITINALVFTEHAERFNKVMKAVNPDSSINLIQVTTLGPDTAILLQQKLEQGEWIVIVGDRTSITKEQRVIWADFLGKPAPFPQGPFMLASVLAAPVYLLFGLRDEHNHQSHPRYHVYFEPFADKIILPRKQRMQALQDVVQQYATRLEHFTLKAPLQWYNFFNFWQLTNQAPSDSTNTTQHDPNSGQSEQNDQSKL</sequence>